<gene>
    <name evidence="1" type="primary">VPS27_2</name>
    <name evidence="1" type="ORF">IWW38_006473</name>
</gene>
<organism evidence="1 2">
    <name type="scientific">Coemansia aciculifera</name>
    <dbReference type="NCBI Taxonomy" id="417176"/>
    <lineage>
        <taxon>Eukaryota</taxon>
        <taxon>Fungi</taxon>
        <taxon>Fungi incertae sedis</taxon>
        <taxon>Zoopagomycota</taxon>
        <taxon>Kickxellomycotina</taxon>
        <taxon>Kickxellomycetes</taxon>
        <taxon>Kickxellales</taxon>
        <taxon>Kickxellaceae</taxon>
        <taxon>Coemansia</taxon>
    </lineage>
</organism>
<reference evidence="1" key="1">
    <citation type="submission" date="2022-07" db="EMBL/GenBank/DDBJ databases">
        <title>Phylogenomic reconstructions and comparative analyses of Kickxellomycotina fungi.</title>
        <authorList>
            <person name="Reynolds N.K."/>
            <person name="Stajich J.E."/>
            <person name="Barry K."/>
            <person name="Grigoriev I.V."/>
            <person name="Crous P."/>
            <person name="Smith M.E."/>
        </authorList>
    </citation>
    <scope>NUCLEOTIDE SEQUENCE</scope>
    <source>
        <strain evidence="1">CBS 190363</strain>
    </source>
</reference>
<protein>
    <submittedName>
        <fullName evidence="1">Vacuolar protein-sorting-associated protein 27</fullName>
    </submittedName>
</protein>
<sequence length="188" mass="20889">MQARTFAQEEEADIALSAFMPSADVEDDGGPLSTTERENVQLFEALLLRIRDSGQDIRNDPQIQYLHESIDQLHPKISDAITGVDNKHKEFSKLLDRISTAIKIYDQLLDKRLRSNTYRGAGAPAQSVPSYLPTPQSMYPSIPAQQATYSPAVQPMYQPATSVQYSQQGPPAAPSPYGQQQLDQRPQS</sequence>
<evidence type="ECO:0000313" key="1">
    <source>
        <dbReference type="EMBL" id="KAJ2877847.1"/>
    </source>
</evidence>
<accession>A0ACC1LSR5</accession>
<keyword evidence="2" id="KW-1185">Reference proteome</keyword>
<evidence type="ECO:0000313" key="2">
    <source>
        <dbReference type="Proteomes" id="UP001139981"/>
    </source>
</evidence>
<dbReference type="Proteomes" id="UP001139981">
    <property type="component" value="Unassembled WGS sequence"/>
</dbReference>
<comment type="caution">
    <text evidence="1">The sequence shown here is derived from an EMBL/GenBank/DDBJ whole genome shotgun (WGS) entry which is preliminary data.</text>
</comment>
<name>A0ACC1LSR5_9FUNG</name>
<dbReference type="EMBL" id="JANBVB010003705">
    <property type="protein sequence ID" value="KAJ2877847.1"/>
    <property type="molecule type" value="Genomic_DNA"/>
</dbReference>
<proteinExistence type="predicted"/>
<feature type="non-terminal residue" evidence="1">
    <location>
        <position position="188"/>
    </location>
</feature>